<protein>
    <submittedName>
        <fullName evidence="1">Uncharacterized protein</fullName>
    </submittedName>
</protein>
<proteinExistence type="predicted"/>
<dbReference type="Proteomes" id="UP001320148">
    <property type="component" value="Chromosome"/>
</dbReference>
<evidence type="ECO:0000313" key="1">
    <source>
        <dbReference type="EMBL" id="BCS96181.1"/>
    </source>
</evidence>
<keyword evidence="2" id="KW-1185">Reference proteome</keyword>
<evidence type="ECO:0000313" key="2">
    <source>
        <dbReference type="Proteomes" id="UP001320148"/>
    </source>
</evidence>
<reference evidence="1 2" key="1">
    <citation type="submission" date="2021-02" db="EMBL/GenBank/DDBJ databases">
        <title>Complete genome of Desulfoluna sp. strain ASN36.</title>
        <authorList>
            <person name="Takahashi A."/>
            <person name="Kojima H."/>
            <person name="Fukui M."/>
        </authorList>
    </citation>
    <scope>NUCLEOTIDE SEQUENCE [LARGE SCALE GENOMIC DNA]</scope>
    <source>
        <strain evidence="1 2">ASN36</strain>
    </source>
</reference>
<dbReference type="EMBL" id="AP024488">
    <property type="protein sequence ID" value="BCS96181.1"/>
    <property type="molecule type" value="Genomic_DNA"/>
</dbReference>
<gene>
    <name evidence="1" type="ORF">DSLASN_18130</name>
</gene>
<name>A0ABN6F3G7_9BACT</name>
<organism evidence="1 2">
    <name type="scientific">Desulfoluna limicola</name>
    <dbReference type="NCBI Taxonomy" id="2810562"/>
    <lineage>
        <taxon>Bacteria</taxon>
        <taxon>Pseudomonadati</taxon>
        <taxon>Thermodesulfobacteriota</taxon>
        <taxon>Desulfobacteria</taxon>
        <taxon>Desulfobacterales</taxon>
        <taxon>Desulfolunaceae</taxon>
        <taxon>Desulfoluna</taxon>
    </lineage>
</organism>
<accession>A0ABN6F3G7</accession>
<sequence>MFHADCSGNVELAVVLRGRRGAGPIAIDGIAANKQVIAHRQVRLIRHMGADIGMEHRNCNGKPNRIVLHLGDDIHGVVPCSTDGEVPCGFNSALDGDFRRRVGNPDSDSEKRSYRL</sequence>